<dbReference type="PRINTS" id="PR00412">
    <property type="entry name" value="EPOXHYDRLASE"/>
</dbReference>
<sequence length="279" mass="31478">MNLKGQKISVNNINLNVFIEGKGRPVILLHGFPDSARVWRNQITFLTGHGFQVIVPDLRGFGDSDAPPGKENYTLENIIGDVTALMDLLGINQVPVVGHDWGAVIGWILAIRHPERVERYVAISVGHPRAYRSDFIQKLRSWYAVLFQIPFLSELGISAIDWFLLRKLTGNHAETNNWISDLSRNGRLTAGLNWYRANFSRILSEDFPNVKVPVFGIWSSGDIFLSRGQMLKSAAYVDGPWRYDMIDGASHWIPLDVPERLNHLLLEYLESVPSSSNIS</sequence>
<evidence type="ECO:0000313" key="3">
    <source>
        <dbReference type="EMBL" id="KUG24626.1"/>
    </source>
</evidence>
<organism evidence="3">
    <name type="scientific">hydrocarbon metagenome</name>
    <dbReference type="NCBI Taxonomy" id="938273"/>
    <lineage>
        <taxon>unclassified sequences</taxon>
        <taxon>metagenomes</taxon>
        <taxon>ecological metagenomes</taxon>
    </lineage>
</organism>
<comment type="caution">
    <text evidence="3">The sequence shown here is derived from an EMBL/GenBank/DDBJ whole genome shotgun (WGS) entry which is preliminary data.</text>
</comment>
<evidence type="ECO:0000256" key="1">
    <source>
        <dbReference type="ARBA" id="ARBA00022801"/>
    </source>
</evidence>
<name>A0A0W8FV32_9ZZZZ</name>
<dbReference type="PRINTS" id="PR00111">
    <property type="entry name" value="ABHYDROLASE"/>
</dbReference>
<reference evidence="3" key="1">
    <citation type="journal article" date="2015" name="Proc. Natl. Acad. Sci. U.S.A.">
        <title>Networks of energetic and metabolic interactions define dynamics in microbial communities.</title>
        <authorList>
            <person name="Embree M."/>
            <person name="Liu J.K."/>
            <person name="Al-Bassam M.M."/>
            <person name="Zengler K."/>
        </authorList>
    </citation>
    <scope>NUCLEOTIDE SEQUENCE</scope>
</reference>
<gene>
    <name evidence="3" type="ORF">ASZ90_005551</name>
</gene>
<protein>
    <submittedName>
        <fullName evidence="3">Alpha/beta hydrolase fold</fullName>
    </submittedName>
</protein>
<accession>A0A0W8FV32</accession>
<dbReference type="InterPro" id="IPR000073">
    <property type="entry name" value="AB_hydrolase_1"/>
</dbReference>
<dbReference type="Pfam" id="PF00561">
    <property type="entry name" value="Abhydrolase_1"/>
    <property type="match status" value="1"/>
</dbReference>
<keyword evidence="1 3" id="KW-0378">Hydrolase</keyword>
<feature type="domain" description="AB hydrolase-1" evidence="2">
    <location>
        <begin position="25"/>
        <end position="129"/>
    </location>
</feature>
<dbReference type="EMBL" id="LNQE01000840">
    <property type="protein sequence ID" value="KUG24626.1"/>
    <property type="molecule type" value="Genomic_DNA"/>
</dbReference>
<dbReference type="GO" id="GO:0016787">
    <property type="term" value="F:hydrolase activity"/>
    <property type="evidence" value="ECO:0007669"/>
    <property type="project" value="UniProtKB-KW"/>
</dbReference>
<proteinExistence type="predicted"/>
<dbReference type="Gene3D" id="3.40.50.1820">
    <property type="entry name" value="alpha/beta hydrolase"/>
    <property type="match status" value="1"/>
</dbReference>
<dbReference type="InterPro" id="IPR000639">
    <property type="entry name" value="Epox_hydrolase-like"/>
</dbReference>
<dbReference type="SUPFAM" id="SSF53474">
    <property type="entry name" value="alpha/beta-Hydrolases"/>
    <property type="match status" value="1"/>
</dbReference>
<dbReference type="AlphaFoldDB" id="A0A0W8FV32"/>
<evidence type="ECO:0000259" key="2">
    <source>
        <dbReference type="Pfam" id="PF00561"/>
    </source>
</evidence>
<dbReference type="InterPro" id="IPR029058">
    <property type="entry name" value="AB_hydrolase_fold"/>
</dbReference>
<dbReference type="PANTHER" id="PTHR43329">
    <property type="entry name" value="EPOXIDE HYDROLASE"/>
    <property type="match status" value="1"/>
</dbReference>